<sequence length="151" mass="17054">MLFNSMHVSILSNSSTTKMAGIPAQLGLNPDETEVYNSIIPREIFEFNALPDNNAKITYIRAFVARDRTWRERSVCLAMCHILLEDFTKTILALSALWSFLNIPFTSVTSRRDIIICTFTEIYQNFPATISVLFTKAAVIVGEIFVSMAHI</sequence>
<protein>
    <submittedName>
        <fullName evidence="1">Uncharacterized protein</fullName>
    </submittedName>
</protein>
<evidence type="ECO:0000313" key="1">
    <source>
        <dbReference type="EMBL" id="KAF0497403.1"/>
    </source>
</evidence>
<evidence type="ECO:0000313" key="2">
    <source>
        <dbReference type="Proteomes" id="UP000439903"/>
    </source>
</evidence>
<gene>
    <name evidence="1" type="ORF">F8M41_020697</name>
</gene>
<dbReference type="AlphaFoldDB" id="A0A8H4AHX5"/>
<proteinExistence type="predicted"/>
<name>A0A8H4AHX5_GIGMA</name>
<keyword evidence="2" id="KW-1185">Reference proteome</keyword>
<dbReference type="EMBL" id="WTPW01000579">
    <property type="protein sequence ID" value="KAF0497403.1"/>
    <property type="molecule type" value="Genomic_DNA"/>
</dbReference>
<dbReference type="OrthoDB" id="2406852at2759"/>
<reference evidence="1 2" key="1">
    <citation type="journal article" date="2019" name="Environ. Microbiol.">
        <title>At the nexus of three kingdoms: the genome of the mycorrhizal fungus Gigaspora margarita provides insights into plant, endobacterial and fungal interactions.</title>
        <authorList>
            <person name="Venice F."/>
            <person name="Ghignone S."/>
            <person name="Salvioli di Fossalunga A."/>
            <person name="Amselem J."/>
            <person name="Novero M."/>
            <person name="Xianan X."/>
            <person name="Sedzielewska Toro K."/>
            <person name="Morin E."/>
            <person name="Lipzen A."/>
            <person name="Grigoriev I.V."/>
            <person name="Henrissat B."/>
            <person name="Martin F.M."/>
            <person name="Bonfante P."/>
        </authorList>
    </citation>
    <scope>NUCLEOTIDE SEQUENCE [LARGE SCALE GENOMIC DNA]</scope>
    <source>
        <strain evidence="1 2">BEG34</strain>
    </source>
</reference>
<comment type="caution">
    <text evidence="1">The sequence shown here is derived from an EMBL/GenBank/DDBJ whole genome shotgun (WGS) entry which is preliminary data.</text>
</comment>
<accession>A0A8H4AHX5</accession>
<organism evidence="1 2">
    <name type="scientific">Gigaspora margarita</name>
    <dbReference type="NCBI Taxonomy" id="4874"/>
    <lineage>
        <taxon>Eukaryota</taxon>
        <taxon>Fungi</taxon>
        <taxon>Fungi incertae sedis</taxon>
        <taxon>Mucoromycota</taxon>
        <taxon>Glomeromycotina</taxon>
        <taxon>Glomeromycetes</taxon>
        <taxon>Diversisporales</taxon>
        <taxon>Gigasporaceae</taxon>
        <taxon>Gigaspora</taxon>
    </lineage>
</organism>
<dbReference type="Proteomes" id="UP000439903">
    <property type="component" value="Unassembled WGS sequence"/>
</dbReference>